<dbReference type="Gene3D" id="3.10.10.10">
    <property type="entry name" value="HIV Type 1 Reverse Transcriptase, subunit A, domain 1"/>
    <property type="match status" value="1"/>
</dbReference>
<dbReference type="OMA" id="SWALKCK"/>
<reference evidence="1" key="1">
    <citation type="submission" date="2017-05" db="UniProtKB">
        <authorList>
            <consortium name="EnsemblMetazoa"/>
        </authorList>
    </citation>
    <scope>IDENTIFICATION</scope>
</reference>
<dbReference type="InParanoid" id="A0A1X7UPP1"/>
<evidence type="ECO:0008006" key="2">
    <source>
        <dbReference type="Google" id="ProtNLM"/>
    </source>
</evidence>
<dbReference type="InterPro" id="IPR043128">
    <property type="entry name" value="Rev_trsase/Diguanyl_cyclase"/>
</dbReference>
<dbReference type="OrthoDB" id="5987432at2759"/>
<protein>
    <recommendedName>
        <fullName evidence="2">Reverse transcriptase domain-containing protein</fullName>
    </recommendedName>
</protein>
<proteinExistence type="predicted"/>
<dbReference type="InterPro" id="IPR043502">
    <property type="entry name" value="DNA/RNA_pol_sf"/>
</dbReference>
<dbReference type="InterPro" id="IPR052055">
    <property type="entry name" value="Hepadnavirus_pol/RT"/>
</dbReference>
<name>A0A1X7UPP1_AMPQE</name>
<sequence>MALADFLRRDMAEGFQVGFNRSSSLRAVGRNLSSVKANSSATREYLKKQLRQATIRLALSGEEVHNSLMGLIPKSGQPGKYRLIVDLSSPPGASVNDGIDPELCSLSYSSVDEAICRVRACGPGAWMAKLDLKSAYRRVPVHPDDQQLLGMSWEGLTFCDRALPFGLRSAPKLFTAVANGLSWALKCKG</sequence>
<dbReference type="PANTHER" id="PTHR33050">
    <property type="entry name" value="REVERSE TRANSCRIPTASE DOMAIN-CONTAINING PROTEIN"/>
    <property type="match status" value="1"/>
</dbReference>
<organism evidence="1">
    <name type="scientific">Amphimedon queenslandica</name>
    <name type="common">Sponge</name>
    <dbReference type="NCBI Taxonomy" id="400682"/>
    <lineage>
        <taxon>Eukaryota</taxon>
        <taxon>Metazoa</taxon>
        <taxon>Porifera</taxon>
        <taxon>Demospongiae</taxon>
        <taxon>Heteroscleromorpha</taxon>
        <taxon>Haplosclerida</taxon>
        <taxon>Niphatidae</taxon>
        <taxon>Amphimedon</taxon>
    </lineage>
</organism>
<accession>A0A1X7UPP1</accession>
<dbReference type="STRING" id="400682.A0A1X7UPP1"/>
<dbReference type="eggNOG" id="KOG0017">
    <property type="taxonomic scope" value="Eukaryota"/>
</dbReference>
<dbReference type="PANTHER" id="PTHR33050:SF7">
    <property type="entry name" value="RIBONUCLEASE H"/>
    <property type="match status" value="1"/>
</dbReference>
<dbReference type="SUPFAM" id="SSF56672">
    <property type="entry name" value="DNA/RNA polymerases"/>
    <property type="match status" value="1"/>
</dbReference>
<dbReference type="Gene3D" id="3.30.70.270">
    <property type="match status" value="1"/>
</dbReference>
<dbReference type="EnsemblMetazoa" id="Aqu2.1.29489_001">
    <property type="protein sequence ID" value="Aqu2.1.29489_001"/>
    <property type="gene ID" value="Aqu2.1.29489"/>
</dbReference>
<dbReference type="AlphaFoldDB" id="A0A1X7UPP1"/>
<evidence type="ECO:0000313" key="1">
    <source>
        <dbReference type="EnsemblMetazoa" id="Aqu2.1.29489_001"/>
    </source>
</evidence>